<organism evidence="2 3">
    <name type="scientific">Mycena metata</name>
    <dbReference type="NCBI Taxonomy" id="1033252"/>
    <lineage>
        <taxon>Eukaryota</taxon>
        <taxon>Fungi</taxon>
        <taxon>Dikarya</taxon>
        <taxon>Basidiomycota</taxon>
        <taxon>Agaricomycotina</taxon>
        <taxon>Agaricomycetes</taxon>
        <taxon>Agaricomycetidae</taxon>
        <taxon>Agaricales</taxon>
        <taxon>Marasmiineae</taxon>
        <taxon>Mycenaceae</taxon>
        <taxon>Mycena</taxon>
    </lineage>
</organism>
<proteinExistence type="predicted"/>
<name>A0AAD7J4K5_9AGAR</name>
<dbReference type="InterPro" id="IPR000626">
    <property type="entry name" value="Ubiquitin-like_dom"/>
</dbReference>
<protein>
    <recommendedName>
        <fullName evidence="1">Ubiquitin-like domain-containing protein</fullName>
    </recommendedName>
</protein>
<evidence type="ECO:0000313" key="2">
    <source>
        <dbReference type="EMBL" id="KAJ7757012.1"/>
    </source>
</evidence>
<dbReference type="Proteomes" id="UP001215598">
    <property type="component" value="Unassembled WGS sequence"/>
</dbReference>
<dbReference type="AlphaFoldDB" id="A0AAD7J4K5"/>
<accession>A0AAD7J4K5</accession>
<evidence type="ECO:0000259" key="1">
    <source>
        <dbReference type="PROSITE" id="PS50053"/>
    </source>
</evidence>
<sequence>MSRARLEDGRSLYDYVVKPESTLHLALRLRGGGDISETGRMGIAAGGKIVQRIYANPAQSVVYDEERPYRAFVHTVSTAAWEMITGVVCPVTPITPKLYKCHNYPRFALYDEHIPTVHHKGAFSTVKSIGELDNAALSCYDLIDPQIPSKMSSTLRTQGSLRLSSLWPHHLSRVLRRVGHGGRKVRSLQTQGREVRRVREACSGDQARRWERG</sequence>
<evidence type="ECO:0000313" key="3">
    <source>
        <dbReference type="Proteomes" id="UP001215598"/>
    </source>
</evidence>
<comment type="caution">
    <text evidence="2">The sequence shown here is derived from an EMBL/GenBank/DDBJ whole genome shotgun (WGS) entry which is preliminary data.</text>
</comment>
<reference evidence="2" key="1">
    <citation type="submission" date="2023-03" db="EMBL/GenBank/DDBJ databases">
        <title>Massive genome expansion in bonnet fungi (Mycena s.s.) driven by repeated elements and novel gene families across ecological guilds.</title>
        <authorList>
            <consortium name="Lawrence Berkeley National Laboratory"/>
            <person name="Harder C.B."/>
            <person name="Miyauchi S."/>
            <person name="Viragh M."/>
            <person name="Kuo A."/>
            <person name="Thoen E."/>
            <person name="Andreopoulos B."/>
            <person name="Lu D."/>
            <person name="Skrede I."/>
            <person name="Drula E."/>
            <person name="Henrissat B."/>
            <person name="Morin E."/>
            <person name="Kohler A."/>
            <person name="Barry K."/>
            <person name="LaButti K."/>
            <person name="Morin E."/>
            <person name="Salamov A."/>
            <person name="Lipzen A."/>
            <person name="Mereny Z."/>
            <person name="Hegedus B."/>
            <person name="Baldrian P."/>
            <person name="Stursova M."/>
            <person name="Weitz H."/>
            <person name="Taylor A."/>
            <person name="Grigoriev I.V."/>
            <person name="Nagy L.G."/>
            <person name="Martin F."/>
            <person name="Kauserud H."/>
        </authorList>
    </citation>
    <scope>NUCLEOTIDE SEQUENCE</scope>
    <source>
        <strain evidence="2">CBHHK182m</strain>
    </source>
</reference>
<dbReference type="Gene3D" id="3.10.20.90">
    <property type="entry name" value="Phosphatidylinositol 3-kinase Catalytic Subunit, Chain A, domain 1"/>
    <property type="match status" value="1"/>
</dbReference>
<gene>
    <name evidence="2" type="ORF">B0H16DRAFT_1537697</name>
</gene>
<dbReference type="EMBL" id="JARKIB010000045">
    <property type="protein sequence ID" value="KAJ7757012.1"/>
    <property type="molecule type" value="Genomic_DNA"/>
</dbReference>
<keyword evidence="3" id="KW-1185">Reference proteome</keyword>
<feature type="domain" description="Ubiquitin-like" evidence="1">
    <location>
        <begin position="1"/>
        <end position="32"/>
    </location>
</feature>
<dbReference type="PROSITE" id="PS50053">
    <property type="entry name" value="UBIQUITIN_2"/>
    <property type="match status" value="1"/>
</dbReference>